<evidence type="ECO:0008006" key="3">
    <source>
        <dbReference type="Google" id="ProtNLM"/>
    </source>
</evidence>
<gene>
    <name evidence="1" type="ORF">OCV55_08095</name>
</gene>
<dbReference type="Proteomes" id="UP001208364">
    <property type="component" value="Unassembled WGS sequence"/>
</dbReference>
<organism evidence="1 2">
    <name type="scientific">[Clostridium] ammoniilyticum</name>
    <dbReference type="NCBI Taxonomy" id="2981784"/>
    <lineage>
        <taxon>Bacteria</taxon>
        <taxon>Bacillati</taxon>
        <taxon>Bacillota</taxon>
        <taxon>Erysipelotrichia</taxon>
        <taxon>Erysipelotrichales</taxon>
        <taxon>Coprobacillaceae</taxon>
        <taxon>Faecalibacillus</taxon>
    </lineage>
</organism>
<name>A0ABT2SUX0_9FIRM</name>
<accession>A0ABT2SUX0</accession>
<dbReference type="RefSeq" id="WP_147580307.1">
    <property type="nucleotide sequence ID" value="NZ_JAOQJR010000007.1"/>
</dbReference>
<protein>
    <recommendedName>
        <fullName evidence="3">Transposase</fullName>
    </recommendedName>
</protein>
<dbReference type="EMBL" id="JAOQJR010000007">
    <property type="protein sequence ID" value="MCU6738642.1"/>
    <property type="molecule type" value="Genomic_DNA"/>
</dbReference>
<evidence type="ECO:0000313" key="2">
    <source>
        <dbReference type="Proteomes" id="UP001208364"/>
    </source>
</evidence>
<proteinExistence type="predicted"/>
<reference evidence="1 2" key="1">
    <citation type="journal article" date="2021" name="ISME Commun">
        <title>Automated analysis of genomic sequences facilitates high-throughput and comprehensive description of bacteria.</title>
        <authorList>
            <person name="Hitch T.C.A."/>
        </authorList>
    </citation>
    <scope>NUCLEOTIDE SEQUENCE [LARGE SCALE GENOMIC DNA]</scope>
    <source>
        <strain evidence="1 2">H4_15</strain>
    </source>
</reference>
<sequence length="130" mass="15248">MICLNQKHDTTKKYPKHDEVLMPLVAFLNNRIDYQGKKEIIKGYGFKEIEREVKEMCDYANYLERKAKNEGISQGISQGINQGKKIERKEKNIEHVRNVMNELNCSYQRATNILKLSENGKKSIEKHFQS</sequence>
<keyword evidence="2" id="KW-1185">Reference proteome</keyword>
<evidence type="ECO:0000313" key="1">
    <source>
        <dbReference type="EMBL" id="MCU6738642.1"/>
    </source>
</evidence>
<comment type="caution">
    <text evidence="1">The sequence shown here is derived from an EMBL/GenBank/DDBJ whole genome shotgun (WGS) entry which is preliminary data.</text>
</comment>